<dbReference type="HOGENOM" id="CLU_579315_0_0_1"/>
<dbReference type="InterPro" id="IPR011992">
    <property type="entry name" value="EF-hand-dom_pair"/>
</dbReference>
<feature type="region of interest" description="Disordered" evidence="2">
    <location>
        <begin position="334"/>
        <end position="368"/>
    </location>
</feature>
<evidence type="ECO:0000256" key="2">
    <source>
        <dbReference type="SAM" id="MobiDB-lite"/>
    </source>
</evidence>
<reference evidence="5" key="1">
    <citation type="journal article" date="2013" name="Nature">
        <title>Pan genome of the phytoplankton Emiliania underpins its global distribution.</title>
        <authorList>
            <person name="Read B.A."/>
            <person name="Kegel J."/>
            <person name="Klute M.J."/>
            <person name="Kuo A."/>
            <person name="Lefebvre S.C."/>
            <person name="Maumus F."/>
            <person name="Mayer C."/>
            <person name="Miller J."/>
            <person name="Monier A."/>
            <person name="Salamov A."/>
            <person name="Young J."/>
            <person name="Aguilar M."/>
            <person name="Claverie J.M."/>
            <person name="Frickenhaus S."/>
            <person name="Gonzalez K."/>
            <person name="Herman E.K."/>
            <person name="Lin Y.C."/>
            <person name="Napier J."/>
            <person name="Ogata H."/>
            <person name="Sarno A.F."/>
            <person name="Shmutz J."/>
            <person name="Schroeder D."/>
            <person name="de Vargas C."/>
            <person name="Verret F."/>
            <person name="von Dassow P."/>
            <person name="Valentin K."/>
            <person name="Van de Peer Y."/>
            <person name="Wheeler G."/>
            <person name="Dacks J.B."/>
            <person name="Delwiche C.F."/>
            <person name="Dyhrman S.T."/>
            <person name="Glockner G."/>
            <person name="John U."/>
            <person name="Richards T."/>
            <person name="Worden A.Z."/>
            <person name="Zhang X."/>
            <person name="Grigoriev I.V."/>
            <person name="Allen A.E."/>
            <person name="Bidle K."/>
            <person name="Borodovsky M."/>
            <person name="Bowler C."/>
            <person name="Brownlee C."/>
            <person name="Cock J.M."/>
            <person name="Elias M."/>
            <person name="Gladyshev V.N."/>
            <person name="Groth M."/>
            <person name="Guda C."/>
            <person name="Hadaegh A."/>
            <person name="Iglesias-Rodriguez M.D."/>
            <person name="Jenkins J."/>
            <person name="Jones B.M."/>
            <person name="Lawson T."/>
            <person name="Leese F."/>
            <person name="Lindquist E."/>
            <person name="Lobanov A."/>
            <person name="Lomsadze A."/>
            <person name="Malik S.B."/>
            <person name="Marsh M.E."/>
            <person name="Mackinder L."/>
            <person name="Mock T."/>
            <person name="Mueller-Roeber B."/>
            <person name="Pagarete A."/>
            <person name="Parker M."/>
            <person name="Probert I."/>
            <person name="Quesneville H."/>
            <person name="Raines C."/>
            <person name="Rensing S.A."/>
            <person name="Riano-Pachon D.M."/>
            <person name="Richier S."/>
            <person name="Rokitta S."/>
            <person name="Shiraiwa Y."/>
            <person name="Soanes D.M."/>
            <person name="van der Giezen M."/>
            <person name="Wahlund T.M."/>
            <person name="Williams B."/>
            <person name="Wilson W."/>
            <person name="Wolfe G."/>
            <person name="Wurch L.L."/>
        </authorList>
    </citation>
    <scope>NUCLEOTIDE SEQUENCE</scope>
</reference>
<keyword evidence="1" id="KW-0106">Calcium</keyword>
<feature type="compositionally biased region" description="Polar residues" evidence="2">
    <location>
        <begin position="10"/>
        <end position="29"/>
    </location>
</feature>
<feature type="compositionally biased region" description="Basic and acidic residues" evidence="2">
    <location>
        <begin position="382"/>
        <end position="391"/>
    </location>
</feature>
<sequence length="472" mass="49916">MFTDLKLPPRQTSGDDSTDNESASQAPTRRSTDTAAIAAERSKKGFDAVRLSSALSEASQGREGRRSLALSCSLTTAERADLHTLFSLLAARCGCALLFAGPPALPADSEAAAAAEKERERESQSEVIISRAEFISAFATPQNSALIHRIYAMLAADSRRAGEEEGEGGVGFESFAAGLAPVVAADATRRDRLRFLFDACDLDGSGHVTPDELHVLLHHACGVPAECVEAVVEATIRRLDADGDGLICWGEFEEYYASRPDELRQLTAHLGLSVNRITARLVMSLDAAGLAPPPGPRAPGDTSRVVPVLSASVRVDPLADYSLRRSAAELREGSDPIAMRADQPPPFHARDTDFFGGAGERPSSPPRPACVLEARLQLASKGELREVDTHRTPRGQQARNGREAARGPLPSLTAPGEAKPRAGVPARAQQAGSPSPAAARGGRDSTRPAVARGLSTIASLLTSTGRRTQTDQ</sequence>
<evidence type="ECO:0000313" key="4">
    <source>
        <dbReference type="EnsemblProtists" id="EOD35200"/>
    </source>
</evidence>
<dbReference type="EnsemblProtists" id="EOD35200">
    <property type="protein sequence ID" value="EOD35200"/>
    <property type="gene ID" value="EMIHUDRAFT_441012"/>
</dbReference>
<feature type="region of interest" description="Disordered" evidence="2">
    <location>
        <begin position="381"/>
        <end position="472"/>
    </location>
</feature>
<evidence type="ECO:0000259" key="3">
    <source>
        <dbReference type="PROSITE" id="PS50222"/>
    </source>
</evidence>
<name>A0A0D3KHG5_EMIH1</name>
<protein>
    <recommendedName>
        <fullName evidence="3">EF-hand domain-containing protein</fullName>
    </recommendedName>
</protein>
<evidence type="ECO:0000313" key="5">
    <source>
        <dbReference type="Proteomes" id="UP000013827"/>
    </source>
</evidence>
<dbReference type="SUPFAM" id="SSF47473">
    <property type="entry name" value="EF-hand"/>
    <property type="match status" value="1"/>
</dbReference>
<reference evidence="4" key="2">
    <citation type="submission" date="2024-10" db="UniProtKB">
        <authorList>
            <consortium name="EnsemblProtists"/>
        </authorList>
    </citation>
    <scope>IDENTIFICATION</scope>
</reference>
<dbReference type="InterPro" id="IPR002048">
    <property type="entry name" value="EF_hand_dom"/>
</dbReference>
<evidence type="ECO:0000256" key="1">
    <source>
        <dbReference type="ARBA" id="ARBA00022837"/>
    </source>
</evidence>
<organism evidence="4 5">
    <name type="scientific">Emiliania huxleyi (strain CCMP1516)</name>
    <dbReference type="NCBI Taxonomy" id="280463"/>
    <lineage>
        <taxon>Eukaryota</taxon>
        <taxon>Haptista</taxon>
        <taxon>Haptophyta</taxon>
        <taxon>Prymnesiophyceae</taxon>
        <taxon>Isochrysidales</taxon>
        <taxon>Noelaerhabdaceae</taxon>
        <taxon>Emiliania</taxon>
    </lineage>
</organism>
<proteinExistence type="predicted"/>
<keyword evidence="5" id="KW-1185">Reference proteome</keyword>
<dbReference type="KEGG" id="ehx:EMIHUDRAFT_441012"/>
<dbReference type="eggNOG" id="KOG0034">
    <property type="taxonomic scope" value="Eukaryota"/>
</dbReference>
<dbReference type="InterPro" id="IPR018247">
    <property type="entry name" value="EF_Hand_1_Ca_BS"/>
</dbReference>
<dbReference type="GeneID" id="17280471"/>
<feature type="compositionally biased region" description="Low complexity" evidence="2">
    <location>
        <begin position="425"/>
        <end position="440"/>
    </location>
</feature>
<dbReference type="GO" id="GO:0005509">
    <property type="term" value="F:calcium ion binding"/>
    <property type="evidence" value="ECO:0007669"/>
    <property type="project" value="InterPro"/>
</dbReference>
<dbReference type="SMART" id="SM00054">
    <property type="entry name" value="EFh"/>
    <property type="match status" value="2"/>
</dbReference>
<dbReference type="Proteomes" id="UP000013827">
    <property type="component" value="Unassembled WGS sequence"/>
</dbReference>
<dbReference type="PROSITE" id="PS50222">
    <property type="entry name" value="EF_HAND_2"/>
    <property type="match status" value="2"/>
</dbReference>
<dbReference type="PROSITE" id="PS00018">
    <property type="entry name" value="EF_HAND_1"/>
    <property type="match status" value="2"/>
</dbReference>
<dbReference type="AlphaFoldDB" id="A0A0D3KHG5"/>
<dbReference type="CDD" id="cd00051">
    <property type="entry name" value="EFh"/>
    <property type="match status" value="1"/>
</dbReference>
<dbReference type="RefSeq" id="XP_005787629.1">
    <property type="nucleotide sequence ID" value="XM_005787572.1"/>
</dbReference>
<dbReference type="PaxDb" id="2903-EOD35200"/>
<feature type="domain" description="EF-hand" evidence="3">
    <location>
        <begin position="188"/>
        <end position="223"/>
    </location>
</feature>
<dbReference type="Pfam" id="PF13499">
    <property type="entry name" value="EF-hand_7"/>
    <property type="match status" value="1"/>
</dbReference>
<dbReference type="Gene3D" id="1.10.238.10">
    <property type="entry name" value="EF-hand"/>
    <property type="match status" value="1"/>
</dbReference>
<accession>A0A0D3KHG5</accession>
<feature type="compositionally biased region" description="Polar residues" evidence="2">
    <location>
        <begin position="456"/>
        <end position="472"/>
    </location>
</feature>
<feature type="region of interest" description="Disordered" evidence="2">
    <location>
        <begin position="1"/>
        <end position="35"/>
    </location>
</feature>
<feature type="domain" description="EF-hand" evidence="3">
    <location>
        <begin position="227"/>
        <end position="262"/>
    </location>
</feature>
<dbReference type="STRING" id="2903.R1F895"/>